<feature type="binding site" evidence="2">
    <location>
        <position position="104"/>
    </location>
    <ligand>
        <name>Mn(2+)</name>
        <dbReference type="ChEBI" id="CHEBI:29035"/>
        <label>2</label>
    </ligand>
</feature>
<keyword evidence="2" id="KW-0464">Manganese</keyword>
<dbReference type="KEGG" id="naci:NUH88_19230"/>
<proteinExistence type="predicted"/>
<dbReference type="PANTHER" id="PTHR11014:SF63">
    <property type="entry name" value="METALLOPEPTIDASE, PUTATIVE (AFU_ORTHOLOGUE AFUA_6G09600)-RELATED"/>
    <property type="match status" value="1"/>
</dbReference>
<feature type="binding site" evidence="2">
    <location>
        <position position="137"/>
    </location>
    <ligand>
        <name>Mn(2+)</name>
        <dbReference type="ChEBI" id="CHEBI:29035"/>
        <label>2</label>
    </ligand>
</feature>
<sequence length="391" mass="42265">MAIKNRIAEFEAEMREWRHDFHMYPELCYEETRTAGIVAEKLRAWGIETHEGIGKTGVVGVIRGNGSGDGAIGIRADMDALPMQEVSNPEYKSKVDGKMHACGHDGHTSVLLGAAKYLAETRNFDGTVHLFFQPAEEGGGGAKAMIQDGLFDRFPCDAVYGLHNMPQIPKNQFAIRKGPLMAGADSVTITIKARGGHAAMPHMAIDPIAIGTQIYQAAQTFVSRSIDPFENAVVSITQFHAGTANNVIPGEAMLNASVRTMTKATQTLIKEKFQKLCEGLAHANGIEIECVYREGYPVTTNHDAQVERVVAAAASVVGADAVDTDTDALMGSEDFSYMLEERPGAYIFLGGGDETHTHSVHHPEYDFNDETLTTGASLWAALVEAELPRAG</sequence>
<dbReference type="PIRSF" id="PIRSF005962">
    <property type="entry name" value="Pept_M20D_amidohydro"/>
    <property type="match status" value="1"/>
</dbReference>
<dbReference type="Pfam" id="PF01546">
    <property type="entry name" value="Peptidase_M20"/>
    <property type="match status" value="1"/>
</dbReference>
<keyword evidence="1" id="KW-0378">Hydrolase</keyword>
<name>A0A9J7AQK9_9PROT</name>
<dbReference type="SUPFAM" id="SSF55031">
    <property type="entry name" value="Bacterial exopeptidase dimerisation domain"/>
    <property type="match status" value="1"/>
</dbReference>
<dbReference type="InterPro" id="IPR036264">
    <property type="entry name" value="Bact_exopeptidase_dim_dom"/>
</dbReference>
<dbReference type="GO" id="GO:0050118">
    <property type="term" value="F:N-acetyldiaminopimelate deacetylase activity"/>
    <property type="evidence" value="ECO:0007669"/>
    <property type="project" value="UniProtKB-ARBA"/>
</dbReference>
<reference evidence="4" key="1">
    <citation type="submission" date="2022-08" db="EMBL/GenBank/DDBJ databases">
        <title>Nisaea acidiphila sp. nov., isolated from a marine algal debris and emended description of the genus Nisaea Urios et al. 2008.</title>
        <authorList>
            <person name="Kwon K."/>
        </authorList>
    </citation>
    <scope>NUCLEOTIDE SEQUENCE</scope>
    <source>
        <strain evidence="4">MEBiC11861</strain>
    </source>
</reference>
<feature type="binding site" evidence="2">
    <location>
        <position position="361"/>
    </location>
    <ligand>
        <name>Mn(2+)</name>
        <dbReference type="ChEBI" id="CHEBI:29035"/>
        <label>2</label>
    </ligand>
</feature>
<dbReference type="SUPFAM" id="SSF53187">
    <property type="entry name" value="Zn-dependent exopeptidases"/>
    <property type="match status" value="1"/>
</dbReference>
<feature type="binding site" evidence="2">
    <location>
        <position position="102"/>
    </location>
    <ligand>
        <name>Mn(2+)</name>
        <dbReference type="ChEBI" id="CHEBI:29035"/>
        <label>2</label>
    </ligand>
</feature>
<dbReference type="Gene3D" id="3.40.630.10">
    <property type="entry name" value="Zn peptidases"/>
    <property type="match status" value="1"/>
</dbReference>
<evidence type="ECO:0000256" key="2">
    <source>
        <dbReference type="PIRSR" id="PIRSR005962-1"/>
    </source>
</evidence>
<dbReference type="RefSeq" id="WP_257768235.1">
    <property type="nucleotide sequence ID" value="NZ_CP102480.1"/>
</dbReference>
<dbReference type="NCBIfam" id="TIGR01891">
    <property type="entry name" value="amidohydrolases"/>
    <property type="match status" value="1"/>
</dbReference>
<feature type="binding site" evidence="2">
    <location>
        <position position="163"/>
    </location>
    <ligand>
        <name>Mn(2+)</name>
        <dbReference type="ChEBI" id="CHEBI:29035"/>
        <label>2</label>
    </ligand>
</feature>
<gene>
    <name evidence="4" type="ORF">NUH88_19230</name>
</gene>
<keyword evidence="2" id="KW-0479">Metal-binding</keyword>
<dbReference type="InterPro" id="IPR017439">
    <property type="entry name" value="Amidohydrolase"/>
</dbReference>
<dbReference type="FunFam" id="3.30.70.360:FF:000001">
    <property type="entry name" value="N-acetyldiaminopimelate deacetylase"/>
    <property type="match status" value="1"/>
</dbReference>
<dbReference type="PANTHER" id="PTHR11014">
    <property type="entry name" value="PEPTIDASE M20 FAMILY MEMBER"/>
    <property type="match status" value="1"/>
</dbReference>
<evidence type="ECO:0000256" key="1">
    <source>
        <dbReference type="ARBA" id="ARBA00022801"/>
    </source>
</evidence>
<evidence type="ECO:0000259" key="3">
    <source>
        <dbReference type="Pfam" id="PF07687"/>
    </source>
</evidence>
<dbReference type="Gene3D" id="3.30.70.360">
    <property type="match status" value="1"/>
</dbReference>
<dbReference type="GO" id="GO:0046872">
    <property type="term" value="F:metal ion binding"/>
    <property type="evidence" value="ECO:0007669"/>
    <property type="project" value="UniProtKB-KW"/>
</dbReference>
<dbReference type="AlphaFoldDB" id="A0A9J7AQK9"/>
<dbReference type="Pfam" id="PF07687">
    <property type="entry name" value="M20_dimer"/>
    <property type="match status" value="1"/>
</dbReference>
<accession>A0A9J7AQK9</accession>
<comment type="cofactor">
    <cofactor evidence="2">
        <name>Mn(2+)</name>
        <dbReference type="ChEBI" id="CHEBI:29035"/>
    </cofactor>
    <text evidence="2">The Mn(2+) ion enhances activity.</text>
</comment>
<organism evidence="4 5">
    <name type="scientific">Nisaea acidiphila</name>
    <dbReference type="NCBI Taxonomy" id="1862145"/>
    <lineage>
        <taxon>Bacteria</taxon>
        <taxon>Pseudomonadati</taxon>
        <taxon>Pseudomonadota</taxon>
        <taxon>Alphaproteobacteria</taxon>
        <taxon>Rhodospirillales</taxon>
        <taxon>Thalassobaculaceae</taxon>
        <taxon>Nisaea</taxon>
    </lineage>
</organism>
<dbReference type="GO" id="GO:0019877">
    <property type="term" value="P:diaminopimelate biosynthetic process"/>
    <property type="evidence" value="ECO:0007669"/>
    <property type="project" value="UniProtKB-ARBA"/>
</dbReference>
<feature type="domain" description="Peptidase M20 dimerisation" evidence="3">
    <location>
        <begin position="183"/>
        <end position="280"/>
    </location>
</feature>
<dbReference type="Proteomes" id="UP001060336">
    <property type="component" value="Chromosome"/>
</dbReference>
<evidence type="ECO:0000313" key="4">
    <source>
        <dbReference type="EMBL" id="UUX49519.1"/>
    </source>
</evidence>
<evidence type="ECO:0000313" key="5">
    <source>
        <dbReference type="Proteomes" id="UP001060336"/>
    </source>
</evidence>
<dbReference type="EMBL" id="CP102480">
    <property type="protein sequence ID" value="UUX49519.1"/>
    <property type="molecule type" value="Genomic_DNA"/>
</dbReference>
<dbReference type="InterPro" id="IPR002933">
    <property type="entry name" value="Peptidase_M20"/>
</dbReference>
<dbReference type="CDD" id="cd05666">
    <property type="entry name" value="M20_Acy1-like"/>
    <property type="match status" value="1"/>
</dbReference>
<protein>
    <submittedName>
        <fullName evidence="4">M20 family metallopeptidase</fullName>
    </submittedName>
</protein>
<keyword evidence="5" id="KW-1185">Reference proteome</keyword>
<dbReference type="InterPro" id="IPR011650">
    <property type="entry name" value="Peptidase_M20_dimer"/>
</dbReference>